<accession>A0A5B7F761</accession>
<comment type="caution">
    <text evidence="1">The sequence shown here is derived from an EMBL/GenBank/DDBJ whole genome shotgun (WGS) entry which is preliminary data.</text>
</comment>
<evidence type="ECO:0000313" key="1">
    <source>
        <dbReference type="EMBL" id="MPC41435.1"/>
    </source>
</evidence>
<evidence type="ECO:0000313" key="2">
    <source>
        <dbReference type="Proteomes" id="UP000324222"/>
    </source>
</evidence>
<dbReference type="Proteomes" id="UP000324222">
    <property type="component" value="Unassembled WGS sequence"/>
</dbReference>
<organism evidence="1 2">
    <name type="scientific">Portunus trituberculatus</name>
    <name type="common">Swimming crab</name>
    <name type="synonym">Neptunus trituberculatus</name>
    <dbReference type="NCBI Taxonomy" id="210409"/>
    <lineage>
        <taxon>Eukaryota</taxon>
        <taxon>Metazoa</taxon>
        <taxon>Ecdysozoa</taxon>
        <taxon>Arthropoda</taxon>
        <taxon>Crustacea</taxon>
        <taxon>Multicrustacea</taxon>
        <taxon>Malacostraca</taxon>
        <taxon>Eumalacostraca</taxon>
        <taxon>Eucarida</taxon>
        <taxon>Decapoda</taxon>
        <taxon>Pleocyemata</taxon>
        <taxon>Brachyura</taxon>
        <taxon>Eubrachyura</taxon>
        <taxon>Portunoidea</taxon>
        <taxon>Portunidae</taxon>
        <taxon>Portuninae</taxon>
        <taxon>Portunus</taxon>
    </lineage>
</organism>
<sequence>MSFEEIVRENTKYNRGGGATTAFAVVALHDYLAEWQTSGWPHSRRSTLNRAIPSVLRASYL</sequence>
<dbReference type="EMBL" id="VSRR010005056">
    <property type="protein sequence ID" value="MPC41435.1"/>
    <property type="molecule type" value="Genomic_DNA"/>
</dbReference>
<name>A0A5B7F761_PORTR</name>
<reference evidence="1 2" key="1">
    <citation type="submission" date="2019-05" db="EMBL/GenBank/DDBJ databases">
        <title>Another draft genome of Portunus trituberculatus and its Hox gene families provides insights of decapod evolution.</title>
        <authorList>
            <person name="Jeong J.-H."/>
            <person name="Song I."/>
            <person name="Kim S."/>
            <person name="Choi T."/>
            <person name="Kim D."/>
            <person name="Ryu S."/>
            <person name="Kim W."/>
        </authorList>
    </citation>
    <scope>NUCLEOTIDE SEQUENCE [LARGE SCALE GENOMIC DNA]</scope>
    <source>
        <tissue evidence="1">Muscle</tissue>
    </source>
</reference>
<keyword evidence="2" id="KW-1185">Reference proteome</keyword>
<gene>
    <name evidence="1" type="ORF">E2C01_035026</name>
</gene>
<proteinExistence type="predicted"/>
<dbReference type="AlphaFoldDB" id="A0A5B7F761"/>
<protein>
    <submittedName>
        <fullName evidence="1">Uncharacterized protein</fullName>
    </submittedName>
</protein>